<dbReference type="Proteomes" id="UP000001359">
    <property type="component" value="Segment"/>
</dbReference>
<organismHost>
    <name type="scientific">Acheta domesticus</name>
    <name type="common">House cricket</name>
    <dbReference type="NCBI Taxonomy" id="6997"/>
</organismHost>
<sequence length="44" mass="5058">MLKVNFIAVVTFLLKITLIILSITINFKINFMNLQAFALMTLKN</sequence>
<proteinExistence type="predicted"/>
<evidence type="ECO:0000313" key="3">
    <source>
        <dbReference type="Proteomes" id="UP000001359"/>
    </source>
</evidence>
<reference evidence="2 3" key="14">
    <citation type="journal article" date="1999" name="Virus Genes">
        <title>Identification of a gene cluster within the genome of Chilo iridescent virus encoding enzymes involved in viral DNA replication and processing.</title>
        <authorList>
            <person name="Muller K."/>
            <person name="Tidona C.A."/>
            <person name="Darai G."/>
        </authorList>
    </citation>
    <scope>NUCLEOTIDE SEQUENCE [LARGE SCALE GENOMIC DNA]</scope>
</reference>
<organismHost>
    <name type="scientific">Gryllus campestris</name>
    <dbReference type="NCBI Taxonomy" id="58607"/>
</organismHost>
<reference evidence="2 3" key="7">
    <citation type="journal article" date="1993" name="J. Gen. Virol.">
        <title>Identification of the gene encoding the major capsid protein of insect iridescent virus type 6 by polymerase chain reaction.</title>
        <authorList>
            <person name="Stohwasser R."/>
            <person name="Raab K."/>
            <person name="Schnitzler P."/>
            <person name="Janssen W."/>
            <person name="Darai G."/>
        </authorList>
    </citation>
    <scope>NUCLEOTIDE SEQUENCE [LARGE SCALE GENOMIC DNA]</scope>
</reference>
<reference evidence="2 3" key="4">
    <citation type="journal article" date="1988" name="Virology">
        <title>Identification and characterization of the repetitive DNA element in the genome of insect iridescent virus type 6.</title>
        <authorList>
            <person name="Fischer M."/>
            <person name="Schnitzler P."/>
            <person name="Delius H."/>
            <person name="Darai G."/>
        </authorList>
    </citation>
    <scope>NUCLEOTIDE SEQUENCE [LARGE SCALE GENOMIC DNA]</scope>
</reference>
<dbReference type="RefSeq" id="NP_149757.1">
    <property type="nucleotide sequence ID" value="NC_003038.1"/>
</dbReference>
<evidence type="ECO:0000313" key="2">
    <source>
        <dbReference type="EMBL" id="AAK82155.1"/>
    </source>
</evidence>
<organismHost>
    <name type="scientific">Chilo suppressalis</name>
    <name type="common">Asiatic rice borer moth</name>
    <dbReference type="NCBI Taxonomy" id="168631"/>
</organismHost>
<reference evidence="2 3" key="15">
    <citation type="journal article" date="2001" name="Virology">
        <title>Analysis of the first complete DNA sequence of an invertebrate iridovirus: coding strategy of the genome of Chilo iridescent virus.</title>
        <authorList>
            <person name="Jakob N.J."/>
            <person name="Muller K."/>
            <person name="Bahr U."/>
            <person name="Darai G."/>
        </authorList>
    </citation>
    <scope>NUCLEOTIDE SEQUENCE [LARGE SCALE GENOMIC DNA]</scope>
</reference>
<reference evidence="2 3" key="8">
    <citation type="journal article" date="1994" name="Intervirology">
        <title>Identification of the primary structure and the coding capacity of the genome of insect iridescent virus type 6 between the genome coordinates 0.310 and 0.347 (7990 bp).</title>
        <authorList>
            <person name="Sonntag K.C."/>
            <person name="Schnitzler P."/>
            <person name="Janssen W."/>
            <person name="Darai G."/>
        </authorList>
    </citation>
    <scope>NUCLEOTIDE SEQUENCE [LARGE SCALE GENOMIC DNA]</scope>
</reference>
<reference evidence="2 3" key="9">
    <citation type="journal article" date="1994" name="J. Gen. Virol.">
        <title>Insect iridescent virus type 6 encodes a polypeptide related to the largest subunit of eukaryotic RNA polymerase II.</title>
        <authorList>
            <person name="Schnitzler P."/>
            <person name="Sonntag K.C."/>
            <person name="Muller M."/>
            <person name="Janssen W."/>
            <person name="Bugert J.J."/>
            <person name="Koonin E.V."/>
            <person name="Darai G."/>
        </authorList>
    </citation>
    <scope>NUCLEOTIDE SEQUENCE [LARGE SCALE GENOMIC DNA]</scope>
</reference>
<dbReference type="EMBL" id="AF303741">
    <property type="protein sequence ID" value="AAK82155.1"/>
    <property type="molecule type" value="Genomic_DNA"/>
</dbReference>
<dbReference type="KEGG" id="vg:1733350"/>
<organismHost>
    <name type="scientific">Gryllus bimaculatus</name>
    <name type="common">Two-spotted cricket</name>
    <dbReference type="NCBI Taxonomy" id="6999"/>
</organismHost>
<organismHost>
    <name type="scientific">Spodoptera frugiperda</name>
    <name type="common">Fall armyworm</name>
    <dbReference type="NCBI Taxonomy" id="7108"/>
</organismHost>
<reference evidence="2 3" key="1">
    <citation type="journal article" date="1984" name="J. Virol.">
        <title>DNA analysis of insect iridescent virus 6: evidence for circular permutation and terminal redundancy.</title>
        <authorList>
            <person name="Delius H."/>
            <person name="Darai G."/>
            <person name="Fluegel R.M."/>
        </authorList>
    </citation>
    <scope>NUCLEOTIDE SEQUENCE [LARGE SCALE GENOMIC DNA]</scope>
</reference>
<accession>Q91FN0</accession>
<evidence type="ECO:0000256" key="1">
    <source>
        <dbReference type="SAM" id="Phobius"/>
    </source>
</evidence>
<reference evidence="2 3" key="11">
    <citation type="journal article" date="1994" name="Virus Genes">
        <title>Chilo iridescent virus encodes a putative helicase belonging to a distinct family within the "DEAD/H" superfamily: implications for the evolution of large DNA viruses.</title>
        <authorList>
            <person name="Sonntag K.C."/>
            <person name="Schnitzler P."/>
            <person name="Koonin E.V."/>
            <person name="Darai G."/>
        </authorList>
    </citation>
    <scope>NUCLEOTIDE SEQUENCE [LARGE SCALE GENOMIC DNA]</scope>
</reference>
<reference evidence="2 3" key="6">
    <citation type="journal article" date="1992" name="Virus Genes">
        <title>Characterization of the third origin of DNA replication of the genome of insect iridescent virus type 6.</title>
        <authorList>
            <person name="Sonntag K.C."/>
            <person name="Darai G."/>
        </authorList>
    </citation>
    <scope>NUCLEOTIDE SEQUENCE [LARGE SCALE GENOMIC DNA]</scope>
</reference>
<reference evidence="2 3" key="5">
    <citation type="journal article" date="1992" name="Virus Genes">
        <title>Identification and mapping of origins of DNA replication within the DNA sequences of the genome of insect iridescent virus type 6.</title>
        <authorList>
            <person name="Handermann M."/>
            <person name="Schnitzler P."/>
            <person name="Rosen-Wolff A."/>
            <person name="Raab K."/>
            <person name="Sonntag K.C."/>
            <person name="Darai G."/>
        </authorList>
    </citation>
    <scope>NUCLEOTIDE SEQUENCE [LARGE SCALE GENOMIC DNA]</scope>
</reference>
<reference evidence="2 3" key="12">
    <citation type="journal article" date="1997" name="Virus Genes">
        <title>The DNA sequence of Chilo iridescent virus between the genome coordinates 0.101 and 0.391; similarities in coding strategy between insect and vertebrate iridoviruses.</title>
        <authorList>
            <person name="Bahr U."/>
            <person name="Tidona C.A."/>
            <person name="Darai G."/>
        </authorList>
    </citation>
    <scope>NUCLEOTIDE SEQUENCE [LARGE SCALE GENOMIC DNA]</scope>
</reference>
<keyword evidence="3" id="KW-1185">Reference proteome</keyword>
<keyword evidence="1" id="KW-0472">Membrane</keyword>
<reference evidence="2 3" key="3">
    <citation type="journal article" date="1987" name="Virology">
        <title>Molecular cloning and physical mapping of the genome of insect iridescent virus type 6: further evidence for circular permutation of the viral genome.</title>
        <authorList>
            <person name="Schnitzler P."/>
            <person name="Soltau J.B."/>
            <person name="Fischer M."/>
            <person name="Reisner H."/>
            <person name="Scholz J."/>
            <person name="Delius H."/>
            <person name="Darai G."/>
        </authorList>
    </citation>
    <scope>NUCLEOTIDE SEQUENCE [LARGE SCALE GENOMIC DNA]</scope>
</reference>
<keyword evidence="1" id="KW-1133">Transmembrane helix</keyword>
<keyword evidence="1" id="KW-0812">Transmembrane</keyword>
<organism evidence="2 3">
    <name type="scientific">Invertebrate iridescent virus 6</name>
    <name type="common">IIV-6</name>
    <name type="synonym">Chilo iridescent virus</name>
    <dbReference type="NCBI Taxonomy" id="176652"/>
    <lineage>
        <taxon>Viruses</taxon>
        <taxon>Varidnaviria</taxon>
        <taxon>Bamfordvirae</taxon>
        <taxon>Nucleocytoviricota</taxon>
        <taxon>Megaviricetes</taxon>
        <taxon>Pimascovirales</taxon>
        <taxon>Pimascovirales incertae sedis</taxon>
        <taxon>Iridoviridae</taxon>
        <taxon>Betairidovirinae</taxon>
        <taxon>Iridovirus</taxon>
        <taxon>Iridovirus chilo1</taxon>
    </lineage>
</organism>
<reference evidence="2 3" key="2">
    <citation type="journal article" date="1986" name="Med. Microbiol. Immunol.">
        <title>Insect iridescent virus type 6 induced toxic degenerative hepatitis in mice.</title>
        <authorList>
            <person name="Lorbacher de Ruiz H."/>
            <person name="Gelderblom H."/>
            <person name="Hofmann W."/>
            <person name="Darai G."/>
        </authorList>
    </citation>
    <scope>NUCLEOTIDE SEQUENCE [LARGE SCALE GENOMIC DNA]</scope>
</reference>
<reference evidence="2 3" key="10">
    <citation type="journal article" date="1994" name="Nucleic Acids Res.">
        <title>Identification of genes encoding zinc finger proteins, non-histone chromosomal HMG protein homologue, and a putative GTP phosphohydrolase in the genome of Chilo iridescent virus.</title>
        <authorList>
            <person name="Schnitzler P."/>
            <person name="Hug M."/>
            <person name="Handermann M."/>
            <person name="Janssen W."/>
            <person name="Koonin E.V."/>
            <person name="Delius H."/>
            <person name="Darai C."/>
        </authorList>
    </citation>
    <scope>NUCLEOTIDE SEQUENCE [LARGE SCALE GENOMIC DNA]</scope>
</reference>
<protein>
    <submittedName>
        <fullName evidence="2">294R</fullName>
    </submittedName>
</protein>
<dbReference type="GeneID" id="1733350"/>
<feature type="transmembrane region" description="Helical" evidence="1">
    <location>
        <begin position="6"/>
        <end position="27"/>
    </location>
</feature>
<name>Q91FN0_IIV6</name>
<reference evidence="2 3" key="13">
    <citation type="journal article" date="1998" name="Virus Genes">
        <title>Identification of a thymidylate synthase gene within the genome of Chilo iridescent virus.</title>
        <authorList>
            <person name="Muller K."/>
            <person name="Tidona C.A."/>
            <person name="Bahr U."/>
            <person name="Darai G."/>
        </authorList>
    </citation>
    <scope>NUCLEOTIDE SEQUENCE [LARGE SCALE GENOMIC DNA]</scope>
</reference>